<reference evidence="3" key="1">
    <citation type="submission" date="2022-10" db="EMBL/GenBank/DDBJ databases">
        <title>Genome assembly of Pristionchus species.</title>
        <authorList>
            <person name="Yoshida K."/>
            <person name="Sommer R.J."/>
        </authorList>
    </citation>
    <scope>NUCLEOTIDE SEQUENCE [LARGE SCALE GENOMIC DNA]</scope>
    <source>
        <strain evidence="3">RS5460</strain>
    </source>
</reference>
<dbReference type="SUPFAM" id="SSF81321">
    <property type="entry name" value="Family A G protein-coupled receptor-like"/>
    <property type="match status" value="1"/>
</dbReference>
<keyword evidence="1" id="KW-0472">Membrane</keyword>
<dbReference type="Proteomes" id="UP001328107">
    <property type="component" value="Unassembled WGS sequence"/>
</dbReference>
<keyword evidence="3" id="KW-1185">Reference proteome</keyword>
<dbReference type="PANTHER" id="PTHR31748:SF1">
    <property type="entry name" value="SERPENTINE RECEPTOR, CLASS V"/>
    <property type="match status" value="1"/>
</dbReference>
<dbReference type="Gene3D" id="1.20.1070.10">
    <property type="entry name" value="Rhodopsin 7-helix transmembrane proteins"/>
    <property type="match status" value="1"/>
</dbReference>
<evidence type="ECO:0008006" key="4">
    <source>
        <dbReference type="Google" id="ProtNLM"/>
    </source>
</evidence>
<gene>
    <name evidence="2" type="ORF">PMAYCL1PPCAC_16992</name>
</gene>
<comment type="caution">
    <text evidence="2">The sequence shown here is derived from an EMBL/GenBank/DDBJ whole genome shotgun (WGS) entry which is preliminary data.</text>
</comment>
<sequence length="255" mass="29223">METRSILALISSFFALSTTSANCLIIFIILLRRNSVYRECFFYVIYIVGSIIDVIALTSSHILVVLPSTGLLLDLFLSSTALGRAFLFFAWSTRTCQGFTNLFIAFNRVTAIILPLRHNKIWSLWHVRFLCFLLQFSSGIVVGIFAASREVYWHRTIGGSWLIQFHGSPSSHRFFRFVFAQSCVVMLTIACYVLLLLNVKKLKLSSKKSRTSRDSDRETRCEQALTHLAICMCTQELIYYSMYCYGFIMNANFKV</sequence>
<evidence type="ECO:0000313" key="2">
    <source>
        <dbReference type="EMBL" id="GMR46797.1"/>
    </source>
</evidence>
<protein>
    <recommendedName>
        <fullName evidence="4">G protein-coupled receptor</fullName>
    </recommendedName>
</protein>
<keyword evidence="1" id="KW-1133">Transmembrane helix</keyword>
<feature type="transmembrane region" description="Helical" evidence="1">
    <location>
        <begin position="43"/>
        <end position="66"/>
    </location>
</feature>
<name>A0AAN5HZV2_9BILA</name>
<dbReference type="AlphaFoldDB" id="A0AAN5HZV2"/>
<feature type="transmembrane region" description="Helical" evidence="1">
    <location>
        <begin position="174"/>
        <end position="199"/>
    </location>
</feature>
<evidence type="ECO:0000313" key="3">
    <source>
        <dbReference type="Proteomes" id="UP001328107"/>
    </source>
</evidence>
<dbReference type="EMBL" id="BTRK01000004">
    <property type="protein sequence ID" value="GMR46797.1"/>
    <property type="molecule type" value="Genomic_DNA"/>
</dbReference>
<dbReference type="InterPro" id="IPR019426">
    <property type="entry name" value="7TM_GPCR_serpentine_rcpt_Srv"/>
</dbReference>
<organism evidence="2 3">
    <name type="scientific">Pristionchus mayeri</name>
    <dbReference type="NCBI Taxonomy" id="1317129"/>
    <lineage>
        <taxon>Eukaryota</taxon>
        <taxon>Metazoa</taxon>
        <taxon>Ecdysozoa</taxon>
        <taxon>Nematoda</taxon>
        <taxon>Chromadorea</taxon>
        <taxon>Rhabditida</taxon>
        <taxon>Rhabditina</taxon>
        <taxon>Diplogasteromorpha</taxon>
        <taxon>Diplogasteroidea</taxon>
        <taxon>Neodiplogasteridae</taxon>
        <taxon>Pristionchus</taxon>
    </lineage>
</organism>
<dbReference type="Pfam" id="PF10323">
    <property type="entry name" value="7TM_GPCR_Srv"/>
    <property type="match status" value="1"/>
</dbReference>
<feature type="transmembrane region" description="Helical" evidence="1">
    <location>
        <begin position="127"/>
        <end position="147"/>
    </location>
</feature>
<feature type="transmembrane region" description="Helical" evidence="1">
    <location>
        <begin position="86"/>
        <end position="106"/>
    </location>
</feature>
<proteinExistence type="predicted"/>
<dbReference type="PANTHER" id="PTHR31748">
    <property type="entry name" value="SERPENTINE RECEPTOR, CLASS V"/>
    <property type="match status" value="1"/>
</dbReference>
<keyword evidence="1" id="KW-0812">Transmembrane</keyword>
<feature type="transmembrane region" description="Helical" evidence="1">
    <location>
        <begin position="6"/>
        <end position="31"/>
    </location>
</feature>
<accession>A0AAN5HZV2</accession>
<evidence type="ECO:0000256" key="1">
    <source>
        <dbReference type="SAM" id="Phobius"/>
    </source>
</evidence>